<feature type="signal peptide" evidence="1">
    <location>
        <begin position="1"/>
        <end position="17"/>
    </location>
</feature>
<keyword evidence="3" id="KW-1185">Reference proteome</keyword>
<proteinExistence type="predicted"/>
<dbReference type="Proteomes" id="UP001417504">
    <property type="component" value="Unassembled WGS sequence"/>
</dbReference>
<dbReference type="EMBL" id="JBBNAE010000011">
    <property type="protein sequence ID" value="KAK9086011.1"/>
    <property type="molecule type" value="Genomic_DNA"/>
</dbReference>
<dbReference type="AlphaFoldDB" id="A0AAP0HIV8"/>
<feature type="chain" id="PRO_5042972438" evidence="1">
    <location>
        <begin position="18"/>
        <end position="79"/>
    </location>
</feature>
<name>A0AAP0HIV8_9MAGN</name>
<protein>
    <submittedName>
        <fullName evidence="2">Uncharacterized protein</fullName>
    </submittedName>
</protein>
<accession>A0AAP0HIV8</accession>
<gene>
    <name evidence="2" type="ORF">Sjap_026422</name>
</gene>
<sequence>MLLSLEMDLLLLGFVKTRDDDDDDEWHMSSLVLGKWSIDGVCKDDLIMDDGLLGHILLLLVVMEVEVEAAAMLIEYEKL</sequence>
<keyword evidence="1" id="KW-0732">Signal</keyword>
<reference evidence="2 3" key="1">
    <citation type="submission" date="2024-01" db="EMBL/GenBank/DDBJ databases">
        <title>Genome assemblies of Stephania.</title>
        <authorList>
            <person name="Yang L."/>
        </authorList>
    </citation>
    <scope>NUCLEOTIDE SEQUENCE [LARGE SCALE GENOMIC DNA]</scope>
    <source>
        <strain evidence="2">QJT</strain>
        <tissue evidence="2">Leaf</tissue>
    </source>
</reference>
<evidence type="ECO:0000256" key="1">
    <source>
        <dbReference type="SAM" id="SignalP"/>
    </source>
</evidence>
<organism evidence="2 3">
    <name type="scientific">Stephania japonica</name>
    <dbReference type="NCBI Taxonomy" id="461633"/>
    <lineage>
        <taxon>Eukaryota</taxon>
        <taxon>Viridiplantae</taxon>
        <taxon>Streptophyta</taxon>
        <taxon>Embryophyta</taxon>
        <taxon>Tracheophyta</taxon>
        <taxon>Spermatophyta</taxon>
        <taxon>Magnoliopsida</taxon>
        <taxon>Ranunculales</taxon>
        <taxon>Menispermaceae</taxon>
        <taxon>Menispermoideae</taxon>
        <taxon>Cissampelideae</taxon>
        <taxon>Stephania</taxon>
    </lineage>
</organism>
<evidence type="ECO:0000313" key="2">
    <source>
        <dbReference type="EMBL" id="KAK9086011.1"/>
    </source>
</evidence>
<evidence type="ECO:0000313" key="3">
    <source>
        <dbReference type="Proteomes" id="UP001417504"/>
    </source>
</evidence>
<comment type="caution">
    <text evidence="2">The sequence shown here is derived from an EMBL/GenBank/DDBJ whole genome shotgun (WGS) entry which is preliminary data.</text>
</comment>